<dbReference type="PRINTS" id="PR01217">
    <property type="entry name" value="PRICHEXTENSN"/>
</dbReference>
<dbReference type="RefSeq" id="WP_111326660.1">
    <property type="nucleotide sequence ID" value="NZ_BIFX01000001.1"/>
</dbReference>
<feature type="compositionally biased region" description="Low complexity" evidence="1">
    <location>
        <begin position="84"/>
        <end position="103"/>
    </location>
</feature>
<feature type="region of interest" description="Disordered" evidence="1">
    <location>
        <begin position="84"/>
        <end position="121"/>
    </location>
</feature>
<keyword evidence="2" id="KW-0472">Membrane</keyword>
<keyword evidence="2" id="KW-0812">Transmembrane</keyword>
<name>A0A326TQQ4_THEHA</name>
<gene>
    <name evidence="3" type="ORF">EI42_06262</name>
</gene>
<evidence type="ECO:0000256" key="2">
    <source>
        <dbReference type="SAM" id="Phobius"/>
    </source>
</evidence>
<reference evidence="3 4" key="1">
    <citation type="submission" date="2018-06" db="EMBL/GenBank/DDBJ databases">
        <title>Genomic Encyclopedia of Archaeal and Bacterial Type Strains, Phase II (KMG-II): from individual species to whole genera.</title>
        <authorList>
            <person name="Goeker M."/>
        </authorList>
    </citation>
    <scope>NUCLEOTIDE SEQUENCE [LARGE SCALE GENOMIC DNA]</scope>
    <source>
        <strain evidence="3 4">ATCC BAA-1881</strain>
    </source>
</reference>
<keyword evidence="2" id="KW-1133">Transmembrane helix</keyword>
<sequence length="240" mass="26766">MNPNNQHLPFQQPGSQPQPKYPPFQQPGIPPQMPPFPPQPPQKKPNWFQRLSKRGKIVVIASIIIALFMCSALGNAVNVATKQQTSQQLQQPTPQPTRQATSPKPTPPKPTPPKPTPTPATTVEGRVEQLAAQAAQYGKEYFVAYAPENKILLIEETMQDGTGTEQNIKEECLRLHKTIWQNQSNIGQESFVLQLYDKASSKDLGYVGACQMRIEKAQTTPWDSLDAASAWEMYDSKSIF</sequence>
<dbReference type="Proteomes" id="UP000248806">
    <property type="component" value="Unassembled WGS sequence"/>
</dbReference>
<feature type="compositionally biased region" description="Pro residues" evidence="1">
    <location>
        <begin position="104"/>
        <end position="118"/>
    </location>
</feature>
<evidence type="ECO:0000256" key="1">
    <source>
        <dbReference type="SAM" id="MobiDB-lite"/>
    </source>
</evidence>
<proteinExistence type="predicted"/>
<dbReference type="EMBL" id="QKUF01000054">
    <property type="protein sequence ID" value="PZW18298.1"/>
    <property type="molecule type" value="Genomic_DNA"/>
</dbReference>
<feature type="transmembrane region" description="Helical" evidence="2">
    <location>
        <begin position="57"/>
        <end position="77"/>
    </location>
</feature>
<evidence type="ECO:0000313" key="3">
    <source>
        <dbReference type="EMBL" id="PZW18298.1"/>
    </source>
</evidence>
<accession>A0A326TQQ4</accession>
<dbReference type="AlphaFoldDB" id="A0A326TQQ4"/>
<feature type="compositionally biased region" description="Pro residues" evidence="1">
    <location>
        <begin position="19"/>
        <end position="43"/>
    </location>
</feature>
<comment type="caution">
    <text evidence="3">The sequence shown here is derived from an EMBL/GenBank/DDBJ whole genome shotgun (WGS) entry which is preliminary data.</text>
</comment>
<organism evidence="3 4">
    <name type="scientific">Thermosporothrix hazakensis</name>
    <dbReference type="NCBI Taxonomy" id="644383"/>
    <lineage>
        <taxon>Bacteria</taxon>
        <taxon>Bacillati</taxon>
        <taxon>Chloroflexota</taxon>
        <taxon>Ktedonobacteria</taxon>
        <taxon>Ktedonobacterales</taxon>
        <taxon>Thermosporotrichaceae</taxon>
        <taxon>Thermosporothrix</taxon>
    </lineage>
</organism>
<keyword evidence="4" id="KW-1185">Reference proteome</keyword>
<protein>
    <submittedName>
        <fullName evidence="3">Uncharacterized protein</fullName>
    </submittedName>
</protein>
<evidence type="ECO:0000313" key="4">
    <source>
        <dbReference type="Proteomes" id="UP000248806"/>
    </source>
</evidence>
<feature type="compositionally biased region" description="Polar residues" evidence="1">
    <location>
        <begin position="1"/>
        <end position="15"/>
    </location>
</feature>
<feature type="region of interest" description="Disordered" evidence="1">
    <location>
        <begin position="1"/>
        <end position="47"/>
    </location>
</feature>